<organism evidence="2 3">
    <name type="scientific">Marchantia polymorpha</name>
    <name type="common">Common liverwort</name>
    <name type="synonym">Marchantia aquatica</name>
    <dbReference type="NCBI Taxonomy" id="3197"/>
    <lineage>
        <taxon>Eukaryota</taxon>
        <taxon>Viridiplantae</taxon>
        <taxon>Streptophyta</taxon>
        <taxon>Embryophyta</taxon>
        <taxon>Marchantiophyta</taxon>
        <taxon>Marchantiopsida</taxon>
        <taxon>Marchantiidae</taxon>
        <taxon>Marchantiales</taxon>
        <taxon>Marchantiaceae</taxon>
        <taxon>Marchantia</taxon>
    </lineage>
</organism>
<dbReference type="EMBL" id="KZ772719">
    <property type="protein sequence ID" value="PTQ39157.1"/>
    <property type="molecule type" value="Genomic_DNA"/>
</dbReference>
<dbReference type="EMBL" id="KZ772719">
    <property type="protein sequence ID" value="PTQ39158.1"/>
    <property type="molecule type" value="Genomic_DNA"/>
</dbReference>
<name>A0A2R6WZ72_MARPO</name>
<dbReference type="Gramene" id="Mp6g14710.1">
    <property type="protein sequence ID" value="Mp6g14710.1.cds1"/>
    <property type="gene ID" value="Mp6g14710"/>
</dbReference>
<dbReference type="AlphaFoldDB" id="A0A2R6WZ72"/>
<reference evidence="3" key="1">
    <citation type="journal article" date="2017" name="Cell">
        <title>Insights into land plant evolution garnered from the Marchantia polymorpha genome.</title>
        <authorList>
            <person name="Bowman J.L."/>
            <person name="Kohchi T."/>
            <person name="Yamato K.T."/>
            <person name="Jenkins J."/>
            <person name="Shu S."/>
            <person name="Ishizaki K."/>
            <person name="Yamaoka S."/>
            <person name="Nishihama R."/>
            <person name="Nakamura Y."/>
            <person name="Berger F."/>
            <person name="Adam C."/>
            <person name="Aki S.S."/>
            <person name="Althoff F."/>
            <person name="Araki T."/>
            <person name="Arteaga-Vazquez M.A."/>
            <person name="Balasubrmanian S."/>
            <person name="Barry K."/>
            <person name="Bauer D."/>
            <person name="Boehm C.R."/>
            <person name="Briginshaw L."/>
            <person name="Caballero-Perez J."/>
            <person name="Catarino B."/>
            <person name="Chen F."/>
            <person name="Chiyoda S."/>
            <person name="Chovatia M."/>
            <person name="Davies K.M."/>
            <person name="Delmans M."/>
            <person name="Demura T."/>
            <person name="Dierschke T."/>
            <person name="Dolan L."/>
            <person name="Dorantes-Acosta A.E."/>
            <person name="Eklund D.M."/>
            <person name="Florent S.N."/>
            <person name="Flores-Sandoval E."/>
            <person name="Fujiyama A."/>
            <person name="Fukuzawa H."/>
            <person name="Galik B."/>
            <person name="Grimanelli D."/>
            <person name="Grimwood J."/>
            <person name="Grossniklaus U."/>
            <person name="Hamada T."/>
            <person name="Haseloff J."/>
            <person name="Hetherington A.J."/>
            <person name="Higo A."/>
            <person name="Hirakawa Y."/>
            <person name="Hundley H.N."/>
            <person name="Ikeda Y."/>
            <person name="Inoue K."/>
            <person name="Inoue S.I."/>
            <person name="Ishida S."/>
            <person name="Jia Q."/>
            <person name="Kakita M."/>
            <person name="Kanazawa T."/>
            <person name="Kawai Y."/>
            <person name="Kawashima T."/>
            <person name="Kennedy M."/>
            <person name="Kinose K."/>
            <person name="Kinoshita T."/>
            <person name="Kohara Y."/>
            <person name="Koide E."/>
            <person name="Komatsu K."/>
            <person name="Kopischke S."/>
            <person name="Kubo M."/>
            <person name="Kyozuka J."/>
            <person name="Lagercrantz U."/>
            <person name="Lin S.S."/>
            <person name="Lindquist E."/>
            <person name="Lipzen A.M."/>
            <person name="Lu C.W."/>
            <person name="De Luna E."/>
            <person name="Martienssen R.A."/>
            <person name="Minamino N."/>
            <person name="Mizutani M."/>
            <person name="Mizutani M."/>
            <person name="Mochizuki N."/>
            <person name="Monte I."/>
            <person name="Mosher R."/>
            <person name="Nagasaki H."/>
            <person name="Nakagami H."/>
            <person name="Naramoto S."/>
            <person name="Nishitani K."/>
            <person name="Ohtani M."/>
            <person name="Okamoto T."/>
            <person name="Okumura M."/>
            <person name="Phillips J."/>
            <person name="Pollak B."/>
            <person name="Reinders A."/>
            <person name="Rovekamp M."/>
            <person name="Sano R."/>
            <person name="Sawa S."/>
            <person name="Schmid M.W."/>
            <person name="Shirakawa M."/>
            <person name="Solano R."/>
            <person name="Spunde A."/>
            <person name="Suetsugu N."/>
            <person name="Sugano S."/>
            <person name="Sugiyama A."/>
            <person name="Sun R."/>
            <person name="Suzuki Y."/>
            <person name="Takenaka M."/>
            <person name="Takezawa D."/>
            <person name="Tomogane H."/>
            <person name="Tsuzuki M."/>
            <person name="Ueda T."/>
            <person name="Umeda M."/>
            <person name="Ward J.M."/>
            <person name="Watanabe Y."/>
            <person name="Yazaki K."/>
            <person name="Yokoyama R."/>
            <person name="Yoshitake Y."/>
            <person name="Yotsui I."/>
            <person name="Zachgo S."/>
            <person name="Schmutz J."/>
        </authorList>
    </citation>
    <scope>NUCLEOTIDE SEQUENCE [LARGE SCALE GENOMIC DNA]</scope>
    <source>
        <strain evidence="3">Tak-1</strain>
    </source>
</reference>
<protein>
    <submittedName>
        <fullName evidence="2">Uncharacterized protein</fullName>
    </submittedName>
</protein>
<proteinExistence type="predicted"/>
<gene>
    <name evidence="2" type="ORF">MARPO_0047s0125</name>
</gene>
<dbReference type="Gramene" id="Mp6g14710.2">
    <property type="protein sequence ID" value="Mp6g14710.2.cds1"/>
    <property type="gene ID" value="Mp6g14710"/>
</dbReference>
<dbReference type="Proteomes" id="UP000244005">
    <property type="component" value="Unassembled WGS sequence"/>
</dbReference>
<dbReference type="EMBL" id="KZ772719">
    <property type="protein sequence ID" value="PTQ39161.1"/>
    <property type="molecule type" value="Genomic_DNA"/>
</dbReference>
<dbReference type="Gramene" id="Mp6g14710.5">
    <property type="protein sequence ID" value="Mp6g14710.5.cds1"/>
    <property type="gene ID" value="Mp6g14710"/>
</dbReference>
<accession>A0A2R6WZ72</accession>
<dbReference type="Gramene" id="Mp6g14710.3">
    <property type="protein sequence ID" value="Mp6g14710.3.cds1"/>
    <property type="gene ID" value="Mp6g14710"/>
</dbReference>
<dbReference type="EMBL" id="KZ772719">
    <property type="protein sequence ID" value="PTQ39160.1"/>
    <property type="molecule type" value="Genomic_DNA"/>
</dbReference>
<reference evidence="2" key="2">
    <citation type="submission" date="2017-12" db="EMBL/GenBank/DDBJ databases">
        <title>WGS assembly of Marchantia polymorpha.</title>
        <authorList>
            <person name="Bowman J.L."/>
            <person name="Kohchi T."/>
            <person name="Yamato K.T."/>
            <person name="Jenkins J."/>
            <person name="Shu S."/>
            <person name="Ishizaki K."/>
            <person name="Yamaoka S."/>
            <person name="Nishihama R."/>
            <person name="Nakamura Y."/>
            <person name="Berger F."/>
            <person name="Adam C."/>
            <person name="Aki S.S."/>
            <person name="Althoff F."/>
            <person name="Araki T."/>
            <person name="Arteaga-Vazquez M.A."/>
            <person name="Balasubrmanian S."/>
            <person name="Bauer D."/>
            <person name="Boehm C.R."/>
            <person name="Briginshaw L."/>
            <person name="Caballero-Perez J."/>
            <person name="Catarino B."/>
            <person name="Chen F."/>
            <person name="Chiyoda S."/>
            <person name="Chovatia M."/>
            <person name="Davies K.M."/>
            <person name="Delmans M."/>
            <person name="Demura T."/>
            <person name="Dierschke T."/>
            <person name="Dolan L."/>
            <person name="Dorantes-Acosta A.E."/>
            <person name="Eklund D.M."/>
            <person name="Florent S.N."/>
            <person name="Flores-Sandoval E."/>
            <person name="Fujiyama A."/>
            <person name="Fukuzawa H."/>
            <person name="Galik B."/>
            <person name="Grimanelli D."/>
            <person name="Grimwood J."/>
            <person name="Grossniklaus U."/>
            <person name="Hamada T."/>
            <person name="Haseloff J."/>
            <person name="Hetherington A.J."/>
            <person name="Higo A."/>
            <person name="Hirakawa Y."/>
            <person name="Hundley H.N."/>
            <person name="Ikeda Y."/>
            <person name="Inoue K."/>
            <person name="Inoue S."/>
            <person name="Ishida S."/>
            <person name="Jia Q."/>
            <person name="Kakita M."/>
            <person name="Kanazawa T."/>
            <person name="Kawai Y."/>
            <person name="Kawashima T."/>
            <person name="Kennedy M."/>
            <person name="Kinose K."/>
            <person name="Kinoshita T."/>
            <person name="Kohara Y."/>
            <person name="Koide E."/>
            <person name="Komatsu K."/>
            <person name="Kopischke S."/>
            <person name="Kubo M."/>
            <person name="Kyozuka J."/>
            <person name="Lagercrantz U."/>
            <person name="Lin S.S."/>
            <person name="Lindquist E."/>
            <person name="Lipzen A.M."/>
            <person name="Lu C."/>
            <person name="Luna E.D."/>
            <person name="Martienssen R.A."/>
            <person name="Minamino N."/>
            <person name="Mizutani M."/>
            <person name="Mizutani M."/>
            <person name="Mochizuki N."/>
            <person name="Monte I."/>
            <person name="Mosher R."/>
            <person name="Nagasaki H."/>
            <person name="Nakagami H."/>
            <person name="Naramoto S."/>
            <person name="Nishitani K."/>
            <person name="Ohtani M."/>
            <person name="Okamoto T."/>
            <person name="Okumura M."/>
            <person name="Phillips J."/>
            <person name="Pollak B."/>
            <person name="Reinders A."/>
            <person name="Roevekamp M."/>
            <person name="Sano R."/>
            <person name="Sawa S."/>
            <person name="Schmid M.W."/>
            <person name="Shirakawa M."/>
            <person name="Solano R."/>
            <person name="Spunde A."/>
            <person name="Suetsugu N."/>
            <person name="Sugano S."/>
            <person name="Sugiyama A."/>
            <person name="Sun R."/>
            <person name="Suzuki Y."/>
            <person name="Takenaka M."/>
            <person name="Takezawa D."/>
            <person name="Tomogane H."/>
            <person name="Tsuzuki M."/>
            <person name="Ueda T."/>
            <person name="Umeda M."/>
            <person name="Ward J.M."/>
            <person name="Watanabe Y."/>
            <person name="Yazaki K."/>
            <person name="Yokoyama R."/>
            <person name="Yoshitake Y."/>
            <person name="Yotsui I."/>
            <person name="Zachgo S."/>
            <person name="Schmutz J."/>
        </authorList>
    </citation>
    <scope>NUCLEOTIDE SEQUENCE [LARGE SCALE GENOMIC DNA]</scope>
    <source>
        <strain evidence="2">Tak-1</strain>
    </source>
</reference>
<evidence type="ECO:0000313" key="2">
    <source>
        <dbReference type="EMBL" id="PTQ39157.1"/>
    </source>
</evidence>
<evidence type="ECO:0000256" key="1">
    <source>
        <dbReference type="SAM" id="MobiDB-lite"/>
    </source>
</evidence>
<evidence type="ECO:0000313" key="3">
    <source>
        <dbReference type="Proteomes" id="UP000244005"/>
    </source>
</evidence>
<keyword evidence="3" id="KW-1185">Reference proteome</keyword>
<dbReference type="EMBL" id="KZ772719">
    <property type="protein sequence ID" value="PTQ39159.1"/>
    <property type="molecule type" value="Genomic_DNA"/>
</dbReference>
<dbReference type="Gramene" id="Mp6g14710.4">
    <property type="protein sequence ID" value="Mp6g14710.4.cds1"/>
    <property type="gene ID" value="Mp6g14710"/>
</dbReference>
<feature type="region of interest" description="Disordered" evidence="1">
    <location>
        <begin position="1"/>
        <end position="35"/>
    </location>
</feature>
<sequence>MSLHASVRPLISTKAGNRNRNPTPNSIFCASSSNNNDPRAISMNAAANRFPDSPPFLLQCSGGEAKRRRNRPHDPLRWQGVTSSHRIFVPAEHLPCSEPTSRRADEPSNLLTC</sequence>
<feature type="compositionally biased region" description="Polar residues" evidence="1">
    <location>
        <begin position="14"/>
        <end position="35"/>
    </location>
</feature>